<dbReference type="InterPro" id="IPR038332">
    <property type="entry name" value="PPE_sf"/>
</dbReference>
<name>A0A917QST1_9NOCA</name>
<feature type="region of interest" description="Disordered" evidence="1">
    <location>
        <begin position="207"/>
        <end position="401"/>
    </location>
</feature>
<dbReference type="Proteomes" id="UP000612956">
    <property type="component" value="Unassembled WGS sequence"/>
</dbReference>
<feature type="compositionally biased region" description="Low complexity" evidence="1">
    <location>
        <begin position="339"/>
        <end position="349"/>
    </location>
</feature>
<dbReference type="Gene3D" id="1.20.1260.20">
    <property type="entry name" value="PPE superfamily"/>
    <property type="match status" value="1"/>
</dbReference>
<evidence type="ECO:0000313" key="2">
    <source>
        <dbReference type="EMBL" id="GGK65635.1"/>
    </source>
</evidence>
<dbReference type="AlphaFoldDB" id="A0A917QST1"/>
<gene>
    <name evidence="2" type="ORF">GCM10011591_42280</name>
</gene>
<feature type="compositionally biased region" description="Polar residues" evidence="1">
    <location>
        <begin position="362"/>
        <end position="373"/>
    </location>
</feature>
<feature type="compositionally biased region" description="Gly residues" evidence="1">
    <location>
        <begin position="226"/>
        <end position="248"/>
    </location>
</feature>
<proteinExistence type="predicted"/>
<dbReference type="EMBL" id="BMMW01000005">
    <property type="protein sequence ID" value="GGK65635.1"/>
    <property type="molecule type" value="Genomic_DNA"/>
</dbReference>
<keyword evidence="3" id="KW-1185">Reference proteome</keyword>
<sequence>MGDGSKLTDVGGGAIVRPVDLGRSQQAGAERQQQSLKHNGTDPDYIPIPEKFDGADHSYIYNNVQLMQPGTMQQFGDKWLAIASEISGAVTGLWIQVGRASADMKGAMATAAAEAGKRLITDATDISTVVSTTGHRVKAAAYGAESTKIAVPPPVTGTVAPQASLAELPAATALIIDPSIASSAADLEKKKEAARLEAVAAMNTLFNPTFKPSGDKVPSFVAPSQPGGGDTSGPGGGANGNGGGGTGGKNANTGDSPKTDGATNPRDTTPETPGNSTTDDPADTQAANTTNDSTANKNQNPSGTTPSTTPNGTTPGTSPAGITPGGSGLPGGTGGRPGSPGTTGTPSPGKAVPGSGQKVPAASTSGLSAATQSAGRGMGMPGMMAPGARGAKGEDDNEHKIPDYLRGVQPELLATAVFVPQAIGADAPATRLADADDADHAEQLP</sequence>
<dbReference type="RefSeq" id="WP_188830807.1">
    <property type="nucleotide sequence ID" value="NZ_BMMW01000005.1"/>
</dbReference>
<evidence type="ECO:0008006" key="4">
    <source>
        <dbReference type="Google" id="ProtNLM"/>
    </source>
</evidence>
<evidence type="ECO:0000256" key="1">
    <source>
        <dbReference type="SAM" id="MobiDB-lite"/>
    </source>
</evidence>
<feature type="compositionally biased region" description="Gly residues" evidence="1">
    <location>
        <begin position="323"/>
        <end position="338"/>
    </location>
</feature>
<feature type="compositionally biased region" description="Basic and acidic residues" evidence="1">
    <location>
        <begin position="391"/>
        <end position="401"/>
    </location>
</feature>
<feature type="compositionally biased region" description="Low complexity" evidence="1">
    <location>
        <begin position="300"/>
        <end position="322"/>
    </location>
</feature>
<comment type="caution">
    <text evidence="2">The sequence shown here is derived from an EMBL/GenBank/DDBJ whole genome shotgun (WGS) entry which is preliminary data.</text>
</comment>
<accession>A0A917QST1</accession>
<organism evidence="2 3">
    <name type="scientific">Nocardia camponoti</name>
    <dbReference type="NCBI Taxonomy" id="1616106"/>
    <lineage>
        <taxon>Bacteria</taxon>
        <taxon>Bacillati</taxon>
        <taxon>Actinomycetota</taxon>
        <taxon>Actinomycetes</taxon>
        <taxon>Mycobacteriales</taxon>
        <taxon>Nocardiaceae</taxon>
        <taxon>Nocardia</taxon>
    </lineage>
</organism>
<feature type="compositionally biased region" description="Polar residues" evidence="1">
    <location>
        <begin position="261"/>
        <end position="299"/>
    </location>
</feature>
<feature type="compositionally biased region" description="Polar residues" evidence="1">
    <location>
        <begin position="23"/>
        <end position="38"/>
    </location>
</feature>
<evidence type="ECO:0000313" key="3">
    <source>
        <dbReference type="Proteomes" id="UP000612956"/>
    </source>
</evidence>
<reference evidence="2" key="2">
    <citation type="submission" date="2020-09" db="EMBL/GenBank/DDBJ databases">
        <authorList>
            <person name="Sun Q."/>
            <person name="Zhou Y."/>
        </authorList>
    </citation>
    <scope>NUCLEOTIDE SEQUENCE</scope>
    <source>
        <strain evidence="2">CGMCC 4.7278</strain>
    </source>
</reference>
<feature type="region of interest" description="Disordered" evidence="1">
    <location>
        <begin position="1"/>
        <end position="45"/>
    </location>
</feature>
<reference evidence="2" key="1">
    <citation type="journal article" date="2014" name="Int. J. Syst. Evol. Microbiol.">
        <title>Complete genome sequence of Corynebacterium casei LMG S-19264T (=DSM 44701T), isolated from a smear-ripened cheese.</title>
        <authorList>
            <consortium name="US DOE Joint Genome Institute (JGI-PGF)"/>
            <person name="Walter F."/>
            <person name="Albersmeier A."/>
            <person name="Kalinowski J."/>
            <person name="Ruckert C."/>
        </authorList>
    </citation>
    <scope>NUCLEOTIDE SEQUENCE</scope>
    <source>
        <strain evidence="2">CGMCC 4.7278</strain>
    </source>
</reference>
<protein>
    <recommendedName>
        <fullName evidence="4">PPE domain-containing protein</fullName>
    </recommendedName>
</protein>